<reference evidence="17" key="2">
    <citation type="journal article" date="2021" name="PeerJ">
        <title>Extensive microbial diversity within the chicken gut microbiome revealed by metagenomics and culture.</title>
        <authorList>
            <person name="Gilroy R."/>
            <person name="Ravi A."/>
            <person name="Getino M."/>
            <person name="Pursley I."/>
            <person name="Horton D.L."/>
            <person name="Alikhan N.F."/>
            <person name="Baker D."/>
            <person name="Gharbi K."/>
            <person name="Hall N."/>
            <person name="Watson M."/>
            <person name="Adriaenssens E.M."/>
            <person name="Foster-Nyarko E."/>
            <person name="Jarju S."/>
            <person name="Secka A."/>
            <person name="Antonio M."/>
            <person name="Oren A."/>
            <person name="Chaudhuri R.R."/>
            <person name="La Ragione R."/>
            <person name="Hildebrand F."/>
            <person name="Pallen M.J."/>
        </authorList>
    </citation>
    <scope>NUCLEOTIDE SEQUENCE</scope>
    <source>
        <strain evidence="17">B2-16538</strain>
    </source>
</reference>
<dbReference type="EMBL" id="JADILX010000126">
    <property type="protein sequence ID" value="MBO8486422.1"/>
    <property type="molecule type" value="Genomic_DNA"/>
</dbReference>
<evidence type="ECO:0000256" key="1">
    <source>
        <dbReference type="ARBA" id="ARBA00005061"/>
    </source>
</evidence>
<evidence type="ECO:0000313" key="17">
    <source>
        <dbReference type="EMBL" id="MBO8486422.1"/>
    </source>
</evidence>
<dbReference type="GO" id="GO:0016879">
    <property type="term" value="F:ligase activity, forming carbon-nitrogen bonds"/>
    <property type="evidence" value="ECO:0007669"/>
    <property type="project" value="UniProtKB-UniRule"/>
</dbReference>
<evidence type="ECO:0000256" key="12">
    <source>
        <dbReference type="ARBA" id="ARBA00069440"/>
    </source>
</evidence>
<evidence type="ECO:0000256" key="7">
    <source>
        <dbReference type="ARBA" id="ARBA00022840"/>
    </source>
</evidence>
<accession>A0A9D9NSX4</accession>
<evidence type="ECO:0000256" key="14">
    <source>
        <dbReference type="ARBA" id="ARBA00080406"/>
    </source>
</evidence>
<feature type="binding site" evidence="16">
    <location>
        <position position="197"/>
    </location>
    <ligand>
        <name>Zn(2+)</name>
        <dbReference type="ChEBI" id="CHEBI:29105"/>
    </ligand>
</feature>
<dbReference type="InterPro" id="IPR018317">
    <property type="entry name" value="QueC"/>
</dbReference>
<feature type="binding site" evidence="16">
    <location>
        <begin position="10"/>
        <end position="20"/>
    </location>
    <ligand>
        <name>ATP</name>
        <dbReference type="ChEBI" id="CHEBI:30616"/>
    </ligand>
</feature>
<comment type="caution">
    <text evidence="17">The sequence shown here is derived from an EMBL/GenBank/DDBJ whole genome shotgun (WGS) entry which is preliminary data.</text>
</comment>
<keyword evidence="3 16" id="KW-0479">Metal-binding</keyword>
<evidence type="ECO:0000256" key="4">
    <source>
        <dbReference type="ARBA" id="ARBA00022741"/>
    </source>
</evidence>
<feature type="binding site" evidence="16">
    <location>
        <position position="200"/>
    </location>
    <ligand>
        <name>Zn(2+)</name>
        <dbReference type="ChEBI" id="CHEBI:29105"/>
    </ligand>
</feature>
<dbReference type="GO" id="GO:0005524">
    <property type="term" value="F:ATP binding"/>
    <property type="evidence" value="ECO:0007669"/>
    <property type="project" value="UniProtKB-UniRule"/>
</dbReference>
<keyword evidence="4 16" id="KW-0547">Nucleotide-binding</keyword>
<evidence type="ECO:0000313" key="18">
    <source>
        <dbReference type="Proteomes" id="UP000823750"/>
    </source>
</evidence>
<dbReference type="Gene3D" id="3.40.50.620">
    <property type="entry name" value="HUPs"/>
    <property type="match status" value="1"/>
</dbReference>
<keyword evidence="7 16" id="KW-0067">ATP-binding</keyword>
<dbReference type="CDD" id="cd01995">
    <property type="entry name" value="QueC-like"/>
    <property type="match status" value="1"/>
</dbReference>
<keyword evidence="5 16" id="KW-0671">Queuosine biosynthesis</keyword>
<dbReference type="Proteomes" id="UP000823750">
    <property type="component" value="Unassembled WGS sequence"/>
</dbReference>
<feature type="binding site" evidence="16">
    <location>
        <position position="203"/>
    </location>
    <ligand>
        <name>Zn(2+)</name>
        <dbReference type="ChEBI" id="CHEBI:29105"/>
    </ligand>
</feature>
<dbReference type="PIRSF" id="PIRSF006293">
    <property type="entry name" value="ExsB"/>
    <property type="match status" value="1"/>
</dbReference>
<evidence type="ECO:0000256" key="5">
    <source>
        <dbReference type="ARBA" id="ARBA00022785"/>
    </source>
</evidence>
<dbReference type="GO" id="GO:0008616">
    <property type="term" value="P:tRNA queuosine(34) biosynthetic process"/>
    <property type="evidence" value="ECO:0007669"/>
    <property type="project" value="UniProtKB-UniRule"/>
</dbReference>
<organism evidence="17 18">
    <name type="scientific">Candidatus Cryptobacteroides excrementavium</name>
    <dbReference type="NCBI Taxonomy" id="2840759"/>
    <lineage>
        <taxon>Bacteria</taxon>
        <taxon>Pseudomonadati</taxon>
        <taxon>Bacteroidota</taxon>
        <taxon>Bacteroidia</taxon>
        <taxon>Bacteroidales</taxon>
        <taxon>Candidatus Cryptobacteroides</taxon>
    </lineage>
</organism>
<keyword evidence="2 16" id="KW-0436">Ligase</keyword>
<dbReference type="PANTHER" id="PTHR42914">
    <property type="entry name" value="7-CYANO-7-DEAZAGUANINE SYNTHASE"/>
    <property type="match status" value="1"/>
</dbReference>
<evidence type="ECO:0000256" key="10">
    <source>
        <dbReference type="ARBA" id="ARBA00039149"/>
    </source>
</evidence>
<name>A0A9D9NSX4_9BACT</name>
<comment type="function">
    <text evidence="8 16">Catalyzes the ATP-dependent conversion of 7-carboxy-7-deazaguanine (CDG) to 7-cyano-7-deazaguanine (preQ(0)).</text>
</comment>
<dbReference type="NCBIfam" id="TIGR00364">
    <property type="entry name" value="7-cyano-7-deazaguanine synthase QueC"/>
    <property type="match status" value="1"/>
</dbReference>
<dbReference type="EC" id="6.3.4.20" evidence="10 16"/>
<protein>
    <recommendedName>
        <fullName evidence="12 16">7-cyano-7-deazaguanine synthase</fullName>
        <ecNumber evidence="10 16">6.3.4.20</ecNumber>
    </recommendedName>
    <alternativeName>
        <fullName evidence="15 16">7-cyano-7-carbaguanine synthase</fullName>
    </alternativeName>
    <alternativeName>
        <fullName evidence="14 16">PreQ(0) synthase</fullName>
    </alternativeName>
    <alternativeName>
        <fullName evidence="13 16">Queuosine biosynthesis protein QueC</fullName>
    </alternativeName>
</protein>
<dbReference type="SUPFAM" id="SSF52402">
    <property type="entry name" value="Adenine nucleotide alpha hydrolases-like"/>
    <property type="match status" value="1"/>
</dbReference>
<comment type="similarity">
    <text evidence="9 16">Belongs to the QueC family.</text>
</comment>
<dbReference type="PANTHER" id="PTHR42914:SF1">
    <property type="entry name" value="7-CYANO-7-DEAZAGUANINE SYNTHASE"/>
    <property type="match status" value="1"/>
</dbReference>
<feature type="binding site" evidence="16">
    <location>
        <position position="188"/>
    </location>
    <ligand>
        <name>Zn(2+)</name>
        <dbReference type="ChEBI" id="CHEBI:29105"/>
    </ligand>
</feature>
<evidence type="ECO:0000256" key="11">
    <source>
        <dbReference type="ARBA" id="ARBA00047890"/>
    </source>
</evidence>
<proteinExistence type="inferred from homology"/>
<gene>
    <name evidence="16 17" type="primary">queC</name>
    <name evidence="17" type="ORF">IAB78_08375</name>
</gene>
<dbReference type="Pfam" id="PF06508">
    <property type="entry name" value="QueC"/>
    <property type="match status" value="1"/>
</dbReference>
<dbReference type="HAMAP" id="MF_01633">
    <property type="entry name" value="QueC"/>
    <property type="match status" value="1"/>
</dbReference>
<comment type="cofactor">
    <cofactor evidence="16">
        <name>Zn(2+)</name>
        <dbReference type="ChEBI" id="CHEBI:29105"/>
    </cofactor>
    <text evidence="16">Binds 1 zinc ion per subunit.</text>
</comment>
<keyword evidence="6 16" id="KW-0862">Zinc</keyword>
<evidence type="ECO:0000256" key="15">
    <source>
        <dbReference type="ARBA" id="ARBA00080941"/>
    </source>
</evidence>
<comment type="catalytic activity">
    <reaction evidence="11 16">
        <text>7-carboxy-7-carbaguanine + NH4(+) + 2 ATP = 7-cyano-7-carbaguanine + 2 AMP + 2 diphosphate + 2 H(+)</text>
        <dbReference type="Rhea" id="RHEA:27982"/>
        <dbReference type="ChEBI" id="CHEBI:15378"/>
        <dbReference type="ChEBI" id="CHEBI:28938"/>
        <dbReference type="ChEBI" id="CHEBI:30616"/>
        <dbReference type="ChEBI" id="CHEBI:33019"/>
        <dbReference type="ChEBI" id="CHEBI:45075"/>
        <dbReference type="ChEBI" id="CHEBI:61036"/>
        <dbReference type="ChEBI" id="CHEBI:456215"/>
        <dbReference type="EC" id="6.3.4.20"/>
    </reaction>
</comment>
<reference evidence="17" key="1">
    <citation type="submission" date="2020-10" db="EMBL/GenBank/DDBJ databases">
        <authorList>
            <person name="Gilroy R."/>
        </authorList>
    </citation>
    <scope>NUCLEOTIDE SEQUENCE</scope>
    <source>
        <strain evidence="17">B2-16538</strain>
    </source>
</reference>
<evidence type="ECO:0000256" key="9">
    <source>
        <dbReference type="ARBA" id="ARBA00037993"/>
    </source>
</evidence>
<comment type="pathway">
    <text evidence="1 16">Purine metabolism; 7-cyano-7-deazaguanine biosynthesis.</text>
</comment>
<evidence type="ECO:0000256" key="6">
    <source>
        <dbReference type="ARBA" id="ARBA00022833"/>
    </source>
</evidence>
<evidence type="ECO:0000256" key="13">
    <source>
        <dbReference type="ARBA" id="ARBA00076159"/>
    </source>
</evidence>
<dbReference type="FunFam" id="3.40.50.620:FF:000017">
    <property type="entry name" value="7-cyano-7-deazaguanine synthase"/>
    <property type="match status" value="1"/>
</dbReference>
<evidence type="ECO:0000256" key="2">
    <source>
        <dbReference type="ARBA" id="ARBA00022598"/>
    </source>
</evidence>
<dbReference type="InterPro" id="IPR014729">
    <property type="entry name" value="Rossmann-like_a/b/a_fold"/>
</dbReference>
<evidence type="ECO:0000256" key="8">
    <source>
        <dbReference type="ARBA" id="ARBA00037768"/>
    </source>
</evidence>
<dbReference type="GO" id="GO:0008270">
    <property type="term" value="F:zinc ion binding"/>
    <property type="evidence" value="ECO:0007669"/>
    <property type="project" value="UniProtKB-UniRule"/>
</dbReference>
<evidence type="ECO:0000256" key="16">
    <source>
        <dbReference type="HAMAP-Rule" id="MF_01633"/>
    </source>
</evidence>
<evidence type="ECO:0000256" key="3">
    <source>
        <dbReference type="ARBA" id="ARBA00022723"/>
    </source>
</evidence>
<sequence length="225" mass="25082">MERNKALVVFSGGQDSTTCLFWALENFKEVHTITFTYGQRHGIEVEMARKIAEKAGVDFHLTDIAAIASIGRNSLTDSSIEMDQKKPADSFPNTFVPGRNLFFISIAAVYAREKGIYDIVTGVSQTDFSGYPDCRDSFIRSLNVTLNLAMDEQFVIHTPLMWIDKAQTWALADRLGVLELVRKETLTCYNGIPGDGCGHCPACRLRNEGLRKYLEGQGDSSLRSE</sequence>
<dbReference type="AlphaFoldDB" id="A0A9D9NSX4"/>